<dbReference type="InterPro" id="IPR003593">
    <property type="entry name" value="AAA+_ATPase"/>
</dbReference>
<dbReference type="PANTHER" id="PTHR43392:SF2">
    <property type="entry name" value="AAA-TYPE ATPASE FAMILY PROTEIN _ ANKYRIN REPEAT FAMILY PROTEIN"/>
    <property type="match status" value="1"/>
</dbReference>
<evidence type="ECO:0000313" key="6">
    <source>
        <dbReference type="Proteomes" id="UP000245634"/>
    </source>
</evidence>
<dbReference type="Pfam" id="PF17866">
    <property type="entry name" value="AAA_lid_6"/>
    <property type="match status" value="1"/>
</dbReference>
<name>A0A316DCI1_9BACL</name>
<dbReference type="GO" id="GO:0005524">
    <property type="term" value="F:ATP binding"/>
    <property type="evidence" value="ECO:0007669"/>
    <property type="project" value="UniProtKB-KW"/>
</dbReference>
<gene>
    <name evidence="5" type="ORF">C7459_103224</name>
</gene>
<keyword evidence="6" id="KW-1185">Reference proteome</keyword>
<dbReference type="Pfam" id="PF00004">
    <property type="entry name" value="AAA"/>
    <property type="match status" value="1"/>
</dbReference>
<dbReference type="GO" id="GO:0016887">
    <property type="term" value="F:ATP hydrolysis activity"/>
    <property type="evidence" value="ECO:0007669"/>
    <property type="project" value="InterPro"/>
</dbReference>
<dbReference type="SUPFAM" id="SSF52540">
    <property type="entry name" value="P-loop containing nucleoside triphosphate hydrolases"/>
    <property type="match status" value="1"/>
</dbReference>
<dbReference type="RefSeq" id="WP_109686958.1">
    <property type="nucleotide sequence ID" value="NZ_QGGL01000003.1"/>
</dbReference>
<dbReference type="InterPro" id="IPR041627">
    <property type="entry name" value="AAA_lid_6"/>
</dbReference>
<feature type="domain" description="AAA+ ATPase" evidence="4">
    <location>
        <begin position="103"/>
        <end position="241"/>
    </location>
</feature>
<dbReference type="SMART" id="SM00382">
    <property type="entry name" value="AAA"/>
    <property type="match status" value="1"/>
</dbReference>
<evidence type="ECO:0000256" key="3">
    <source>
        <dbReference type="ARBA" id="ARBA00022840"/>
    </source>
</evidence>
<evidence type="ECO:0000256" key="2">
    <source>
        <dbReference type="ARBA" id="ARBA00022741"/>
    </source>
</evidence>
<evidence type="ECO:0000313" key="5">
    <source>
        <dbReference type="EMBL" id="PWK15684.1"/>
    </source>
</evidence>
<dbReference type="InterPro" id="IPR027417">
    <property type="entry name" value="P-loop_NTPase"/>
</dbReference>
<dbReference type="InterPro" id="IPR000641">
    <property type="entry name" value="CbxX/CfxQ"/>
</dbReference>
<dbReference type="Gene3D" id="3.40.50.300">
    <property type="entry name" value="P-loop containing nucleotide triphosphate hydrolases"/>
    <property type="match status" value="1"/>
</dbReference>
<dbReference type="EMBL" id="QGGL01000003">
    <property type="protein sequence ID" value="PWK15684.1"/>
    <property type="molecule type" value="Genomic_DNA"/>
</dbReference>
<sequence>MRSGNRTPNQRENDQDVLDQFRKGEVALNEALRRLHGSSSNSTLRRETKGQPAVVDTQRYQAIIKELDTLIGLKQVKTLVKEIFAFIQIQQKRSAAKLATEPIVLHMIFKGNPGTGKTTVARILARLMRELGVLSKGHLVEVERADLVGEYIGHTAQKTREHVKKALGGIMFIDEAYSLARGGEKDFGKEAIDCLVKSMEDHKNDFILILAGYGLEMEQFLRTNPGLPSRFPIIVHFEDYSEHELMQIADTMLRHREYRLSHEANVKLRHFLRDSLQATGRRNFSNARMVRNIIERAIRLHAVRLLEKERPSREELMRIEPDDLVMGEELKSEELSRDWENQRR</sequence>
<dbReference type="PANTHER" id="PTHR43392">
    <property type="entry name" value="AAA-TYPE ATPASE FAMILY PROTEIN / ANKYRIN REPEAT FAMILY PROTEIN"/>
    <property type="match status" value="1"/>
</dbReference>
<dbReference type="Proteomes" id="UP000245634">
    <property type="component" value="Unassembled WGS sequence"/>
</dbReference>
<dbReference type="InterPro" id="IPR050773">
    <property type="entry name" value="CbxX/CfxQ_RuBisCO_ESX"/>
</dbReference>
<organism evidence="5 6">
    <name type="scientific">Tumebacillus permanentifrigoris</name>
    <dbReference type="NCBI Taxonomy" id="378543"/>
    <lineage>
        <taxon>Bacteria</taxon>
        <taxon>Bacillati</taxon>
        <taxon>Bacillota</taxon>
        <taxon>Bacilli</taxon>
        <taxon>Bacillales</taxon>
        <taxon>Alicyclobacillaceae</taxon>
        <taxon>Tumebacillus</taxon>
    </lineage>
</organism>
<protein>
    <submittedName>
        <fullName evidence="5">Stage V sporulation protein K</fullName>
    </submittedName>
</protein>
<dbReference type="CDD" id="cd00009">
    <property type="entry name" value="AAA"/>
    <property type="match status" value="1"/>
</dbReference>
<dbReference type="OrthoDB" id="9806903at2"/>
<keyword evidence="2" id="KW-0547">Nucleotide-binding</keyword>
<accession>A0A316DCI1</accession>
<proteinExistence type="inferred from homology"/>
<evidence type="ECO:0000256" key="1">
    <source>
        <dbReference type="ARBA" id="ARBA00010378"/>
    </source>
</evidence>
<dbReference type="InterPro" id="IPR003959">
    <property type="entry name" value="ATPase_AAA_core"/>
</dbReference>
<evidence type="ECO:0000259" key="4">
    <source>
        <dbReference type="SMART" id="SM00382"/>
    </source>
</evidence>
<comment type="similarity">
    <text evidence="1">Belongs to the CbxX/CfxQ family.</text>
</comment>
<comment type="caution">
    <text evidence="5">The sequence shown here is derived from an EMBL/GenBank/DDBJ whole genome shotgun (WGS) entry which is preliminary data.</text>
</comment>
<dbReference type="PRINTS" id="PR00819">
    <property type="entry name" value="CBXCFQXSUPER"/>
</dbReference>
<dbReference type="AlphaFoldDB" id="A0A316DCI1"/>
<dbReference type="Gene3D" id="1.10.8.60">
    <property type="match status" value="1"/>
</dbReference>
<reference evidence="5 6" key="1">
    <citation type="submission" date="2018-05" db="EMBL/GenBank/DDBJ databases">
        <title>Genomic Encyclopedia of Type Strains, Phase IV (KMG-IV): sequencing the most valuable type-strain genomes for metagenomic binning, comparative biology and taxonomic classification.</title>
        <authorList>
            <person name="Goeker M."/>
        </authorList>
    </citation>
    <scope>NUCLEOTIDE SEQUENCE [LARGE SCALE GENOMIC DNA]</scope>
    <source>
        <strain evidence="5 6">DSM 18773</strain>
    </source>
</reference>
<keyword evidence="3" id="KW-0067">ATP-binding</keyword>
<dbReference type="FunFam" id="3.40.50.300:FF:000216">
    <property type="entry name" value="Type VII secretion ATPase EccA"/>
    <property type="match status" value="1"/>
</dbReference>